<dbReference type="PANTHER" id="PTHR32309">
    <property type="entry name" value="TYROSINE-PROTEIN KINASE"/>
    <property type="match status" value="1"/>
</dbReference>
<feature type="transmembrane region" description="Helical" evidence="2">
    <location>
        <begin position="540"/>
        <end position="561"/>
    </location>
</feature>
<dbReference type="InterPro" id="IPR032807">
    <property type="entry name" value="GNVR"/>
</dbReference>
<evidence type="ECO:0000256" key="2">
    <source>
        <dbReference type="SAM" id="Phobius"/>
    </source>
</evidence>
<dbReference type="InterPro" id="IPR050445">
    <property type="entry name" value="Bact_polysacc_biosynth/exp"/>
</dbReference>
<organism evidence="4 5">
    <name type="scientific">Desulfobacca acetoxidans (strain ATCC 700848 / DSM 11109 / ASRB2)</name>
    <dbReference type="NCBI Taxonomy" id="880072"/>
    <lineage>
        <taxon>Bacteria</taxon>
        <taxon>Pseudomonadati</taxon>
        <taxon>Thermodesulfobacteriota</taxon>
        <taxon>Desulfobaccia</taxon>
        <taxon>Desulfobaccales</taxon>
        <taxon>Desulfobaccaceae</taxon>
        <taxon>Desulfobacca</taxon>
    </lineage>
</organism>
<dbReference type="RefSeq" id="WP_013705253.1">
    <property type="nucleotide sequence ID" value="NC_015388.1"/>
</dbReference>
<feature type="transmembrane region" description="Helical" evidence="2">
    <location>
        <begin position="477"/>
        <end position="497"/>
    </location>
</feature>
<keyword evidence="2" id="KW-0812">Transmembrane</keyword>
<dbReference type="OrthoDB" id="9795292at2"/>
<feature type="domain" description="Tyrosine-protein kinase G-rich" evidence="3">
    <location>
        <begin position="415"/>
        <end position="497"/>
    </location>
</feature>
<accession>F2NEF0</accession>
<evidence type="ECO:0000259" key="3">
    <source>
        <dbReference type="Pfam" id="PF13807"/>
    </source>
</evidence>
<dbReference type="AlphaFoldDB" id="F2NEF0"/>
<keyword evidence="2" id="KW-1133">Transmembrane helix</keyword>
<feature type="coiled-coil region" evidence="1">
    <location>
        <begin position="166"/>
        <end position="243"/>
    </location>
</feature>
<evidence type="ECO:0000313" key="4">
    <source>
        <dbReference type="EMBL" id="AEB08140.1"/>
    </source>
</evidence>
<gene>
    <name evidence="4" type="ordered locus">Desac_0248</name>
</gene>
<evidence type="ECO:0000313" key="5">
    <source>
        <dbReference type="Proteomes" id="UP000000483"/>
    </source>
</evidence>
<dbReference type="KEGG" id="dao:Desac_0248"/>
<feature type="transmembrane region" description="Helical" evidence="2">
    <location>
        <begin position="20"/>
        <end position="39"/>
    </location>
</feature>
<keyword evidence="2" id="KW-0472">Membrane</keyword>
<keyword evidence="1" id="KW-0175">Coiled coil</keyword>
<dbReference type="EMBL" id="CP002629">
    <property type="protein sequence ID" value="AEB08140.1"/>
    <property type="molecule type" value="Genomic_DNA"/>
</dbReference>
<dbReference type="HOGENOM" id="CLU_009912_5_0_7"/>
<keyword evidence="5" id="KW-1185">Reference proteome</keyword>
<dbReference type="GO" id="GO:0005886">
    <property type="term" value="C:plasma membrane"/>
    <property type="evidence" value="ECO:0007669"/>
    <property type="project" value="TreeGrafter"/>
</dbReference>
<dbReference type="PANTHER" id="PTHR32309:SF13">
    <property type="entry name" value="FERRIC ENTEROBACTIN TRANSPORT PROTEIN FEPE"/>
    <property type="match status" value="1"/>
</dbReference>
<proteinExistence type="predicted"/>
<protein>
    <submittedName>
        <fullName evidence="4">Lipopolysaccharide biosynthesis protein</fullName>
    </submittedName>
</protein>
<reference evidence="5" key="2">
    <citation type="submission" date="2011-03" db="EMBL/GenBank/DDBJ databases">
        <title>The complete genome of Desulfobacca acetoxidans DSM 11109.</title>
        <authorList>
            <consortium name="US DOE Joint Genome Institute (JGI-PGF)"/>
            <person name="Lucas S."/>
            <person name="Copeland A."/>
            <person name="Lapidus A."/>
            <person name="Bruce D."/>
            <person name="Goodwin L."/>
            <person name="Pitluck S."/>
            <person name="Peters L."/>
            <person name="Kyrpides N."/>
            <person name="Mavromatis K."/>
            <person name="Ivanova N."/>
            <person name="Ovchinnikova G."/>
            <person name="Teshima H."/>
            <person name="Detter J.C."/>
            <person name="Han C."/>
            <person name="Land M."/>
            <person name="Hauser L."/>
            <person name="Markowitz V."/>
            <person name="Cheng J.-F."/>
            <person name="Hugenholtz P."/>
            <person name="Woyke T."/>
            <person name="Wu D."/>
            <person name="Spring S."/>
            <person name="Schueler E."/>
            <person name="Brambilla E."/>
            <person name="Klenk H.-P."/>
            <person name="Eisen J.A."/>
        </authorList>
    </citation>
    <scope>NUCLEOTIDE SEQUENCE [LARGE SCALE GENOMIC DNA]</scope>
    <source>
        <strain evidence="5">ATCC 700848 / DSM 11109 / ASRB2</strain>
    </source>
</reference>
<reference evidence="4 5" key="1">
    <citation type="journal article" date="2011" name="Stand. Genomic Sci.">
        <title>Complete genome sequence of the acetate-degrading sulfate reducer Desulfobacca acetoxidans type strain (ASRB2).</title>
        <authorList>
            <person name="Goker M."/>
            <person name="Teshima H."/>
            <person name="Lapidus A."/>
            <person name="Nolan M."/>
            <person name="Lucas S."/>
            <person name="Hammon N."/>
            <person name="Deshpande S."/>
            <person name="Cheng J.F."/>
            <person name="Tapia R."/>
            <person name="Han C."/>
            <person name="Goodwin L."/>
            <person name="Pitluck S."/>
            <person name="Huntemann M."/>
            <person name="Liolios K."/>
            <person name="Ivanova N."/>
            <person name="Pagani I."/>
            <person name="Mavromatis K."/>
            <person name="Ovchinikova G."/>
            <person name="Pati A."/>
            <person name="Chen A."/>
            <person name="Palaniappan K."/>
            <person name="Land M."/>
            <person name="Hauser L."/>
            <person name="Brambilla E.M."/>
            <person name="Rohde M."/>
            <person name="Spring S."/>
            <person name="Detter J.C."/>
            <person name="Woyke T."/>
            <person name="Bristow J."/>
            <person name="Eisen J.A."/>
            <person name="Markowitz V."/>
            <person name="Hugenholtz P."/>
            <person name="Kyrpides N.C."/>
            <person name="Klenk H.P."/>
        </authorList>
    </citation>
    <scope>NUCLEOTIDE SEQUENCE [LARGE SCALE GENOMIC DNA]</scope>
    <source>
        <strain evidence="5">ATCC 700848 / DSM 11109 / ASRB2</strain>
    </source>
</reference>
<sequence length="579" mass="65994">MNKPKNFHYYIYLFKRKILYLFLSVILIFFISFLIAYLLPTIYESSSTILIEEQQIPPDLVRTTVTGFADERIQSITQQILSRTKLWEIIKQMNLYQNLREKFTQEEIIDKMRNDIAIDTISADLGQKGKRSGKDSMTIAFTIAYRGQNPAVVQKVAGNLASLYLEQNLKDRQEKAETTTKFLEAELRQLEEQLSSIGNKVSDFKGKHEHTLPELKAHNLSQAERLENEIKQIDNQLRAIVDRKTYLEGQLATINPDLPIVGQESVMDPKARLYMLRVMLQSALANHAEDHPDVRKIRREIVELEKLVGAQGGGASVKRQKLAALQLELAEKQGKLTAEHPEIKKLQKTIAQLEQEKDVAEVPARPILNPNNPSYIGINANIQAADNEIAMLKKQQADLREKVKIYRERLEATPKIEQEYIALMRDYQNSHNKYQEVMNKLLTARIAEGMEEHQKAEKFTLIDPASFPEKPVSPNRILIMAVGLLLGLAAGVGLVIATDQLDQSVKDADELAWLTELPILGTISSMQHTEEVNLIKKRRWIILAASGLSLLLVIVFLHFFYMDLWVVTARLLRLANKSI</sequence>
<dbReference type="STRING" id="880072.Desac_0248"/>
<dbReference type="Proteomes" id="UP000000483">
    <property type="component" value="Chromosome"/>
</dbReference>
<dbReference type="Pfam" id="PF13807">
    <property type="entry name" value="GNVR"/>
    <property type="match status" value="1"/>
</dbReference>
<evidence type="ECO:0000256" key="1">
    <source>
        <dbReference type="SAM" id="Coils"/>
    </source>
</evidence>
<feature type="coiled-coil region" evidence="1">
    <location>
        <begin position="343"/>
        <end position="409"/>
    </location>
</feature>
<dbReference type="eggNOG" id="COG3206">
    <property type="taxonomic scope" value="Bacteria"/>
</dbReference>
<name>F2NEF0_DESAR</name>
<dbReference type="GO" id="GO:0004713">
    <property type="term" value="F:protein tyrosine kinase activity"/>
    <property type="evidence" value="ECO:0007669"/>
    <property type="project" value="TreeGrafter"/>
</dbReference>